<keyword evidence="2" id="KW-0812">Transmembrane</keyword>
<feature type="region of interest" description="Disordered" evidence="1">
    <location>
        <begin position="162"/>
        <end position="298"/>
    </location>
</feature>
<evidence type="ECO:0000256" key="2">
    <source>
        <dbReference type="SAM" id="Phobius"/>
    </source>
</evidence>
<protein>
    <recommendedName>
        <fullName evidence="5">Cell division protein FtsL</fullName>
    </recommendedName>
</protein>
<evidence type="ECO:0000313" key="3">
    <source>
        <dbReference type="EMBL" id="GAC49690.1"/>
    </source>
</evidence>
<dbReference type="RefSeq" id="WP_005176324.1">
    <property type="nucleotide sequence ID" value="NZ_BANR01000016.1"/>
</dbReference>
<dbReference type="EMBL" id="BANR01000016">
    <property type="protein sequence ID" value="GAC49690.1"/>
    <property type="molecule type" value="Genomic_DNA"/>
</dbReference>
<dbReference type="STRING" id="1220583.GOACH_16_00720"/>
<feature type="compositionally biased region" description="Polar residues" evidence="1">
    <location>
        <begin position="220"/>
        <end position="232"/>
    </location>
</feature>
<reference evidence="3 4" key="1">
    <citation type="submission" date="2012-12" db="EMBL/GenBank/DDBJ databases">
        <title>Whole genome shotgun sequence of Gordonia aichiensis NBRC 108223.</title>
        <authorList>
            <person name="Isaki-Nakamura S."/>
            <person name="Hosoyama A."/>
            <person name="Tsuchikane K."/>
            <person name="Ando Y."/>
            <person name="Baba S."/>
            <person name="Ohji S."/>
            <person name="Hamada M."/>
            <person name="Tamura T."/>
            <person name="Yamazoe A."/>
            <person name="Yamazaki S."/>
            <person name="Fujita N."/>
        </authorList>
    </citation>
    <scope>NUCLEOTIDE SEQUENCE [LARGE SCALE GENOMIC DNA]</scope>
    <source>
        <strain evidence="3 4">NBRC 108223</strain>
    </source>
</reference>
<evidence type="ECO:0008006" key="5">
    <source>
        <dbReference type="Google" id="ProtNLM"/>
    </source>
</evidence>
<dbReference type="OrthoDB" id="4555900at2"/>
<keyword evidence="4" id="KW-1185">Reference proteome</keyword>
<organism evidence="3 4">
    <name type="scientific">Gordonia aichiensis NBRC 108223</name>
    <dbReference type="NCBI Taxonomy" id="1220583"/>
    <lineage>
        <taxon>Bacteria</taxon>
        <taxon>Bacillati</taxon>
        <taxon>Actinomycetota</taxon>
        <taxon>Actinomycetes</taxon>
        <taxon>Mycobacteriales</taxon>
        <taxon>Gordoniaceae</taxon>
        <taxon>Gordonia</taxon>
    </lineage>
</organism>
<feature type="compositionally biased region" description="Low complexity" evidence="1">
    <location>
        <begin position="233"/>
        <end position="298"/>
    </location>
</feature>
<keyword evidence="2" id="KW-0472">Membrane</keyword>
<accession>L7KLE1</accession>
<dbReference type="AlphaFoldDB" id="L7KLE1"/>
<feature type="transmembrane region" description="Helical" evidence="2">
    <location>
        <begin position="79"/>
        <end position="99"/>
    </location>
</feature>
<name>L7KLE1_9ACTN</name>
<feature type="region of interest" description="Disordered" evidence="1">
    <location>
        <begin position="1"/>
        <end position="63"/>
    </location>
</feature>
<feature type="compositionally biased region" description="Low complexity" evidence="1">
    <location>
        <begin position="31"/>
        <end position="42"/>
    </location>
</feature>
<keyword evidence="2" id="KW-1133">Transmembrane helix</keyword>
<sequence>MTVLDERTVADRAGVDTSAPTRRPRRENLESQRANRSRAAQRALDRRRNRVATQGSTSSRRVLDTGAGRVSMLGRARSVPFVVPVIALLVVGLGLSLWLSTKAAQDSYRLGIERKANQVLVDRRDSLKRSYESGDSAPELSDKAAKLGMIPVQDPARMVVGANGKPKVLGDPKPASGKPMGTINPDDAPDPASKIDKSKVSDSMGLGGGDSTGADSSGSAQSNRGDSGASNSAAPNQNTTPPATPNQNTTPQTPAPNRSADANGDAPAPGAAAAPNPNVAPSAQTNGNPPNANSAGAR</sequence>
<dbReference type="eggNOG" id="COG2919">
    <property type="taxonomic scope" value="Bacteria"/>
</dbReference>
<evidence type="ECO:0000313" key="4">
    <source>
        <dbReference type="Proteomes" id="UP000010988"/>
    </source>
</evidence>
<feature type="compositionally biased region" description="Polar residues" evidence="1">
    <location>
        <begin position="51"/>
        <end position="60"/>
    </location>
</feature>
<gene>
    <name evidence="3" type="ORF">GOACH_16_00720</name>
</gene>
<proteinExistence type="predicted"/>
<dbReference type="Proteomes" id="UP000010988">
    <property type="component" value="Unassembled WGS sequence"/>
</dbReference>
<feature type="compositionally biased region" description="Basic and acidic residues" evidence="1">
    <location>
        <begin position="1"/>
        <end position="14"/>
    </location>
</feature>
<comment type="caution">
    <text evidence="3">The sequence shown here is derived from an EMBL/GenBank/DDBJ whole genome shotgun (WGS) entry which is preliminary data.</text>
</comment>
<evidence type="ECO:0000256" key="1">
    <source>
        <dbReference type="SAM" id="MobiDB-lite"/>
    </source>
</evidence>